<proteinExistence type="predicted"/>
<feature type="coiled-coil region" evidence="1">
    <location>
        <begin position="297"/>
        <end position="324"/>
    </location>
</feature>
<keyword evidence="1" id="KW-0175">Coiled coil</keyword>
<sequence>MRGARYRMTDDLNAELARRLDDEQRMATALVELERRPGHVLLAGITPTGLTAQQWAVASDALARLWQDFAIYRGVLAAARDEAEPAALHRLLREPSVEVGRTVVERRLTGDVERVETLTLEQLSARMEAAFRVVDEVVEACGALHGAFLTGLAPLAERLGAARALAAELGAGVGELAVLTAKVDDLDRTCAADPLSLAGQPPAEVLAALAAEIAEVSARLGAIAAVRDGWDATVAGLEAALGMLADLGEQERQARALAAERIAGPPLTAPPDRLPALRQRLATLSGPVGWPARAAGLDALHRAVDEAERELRAAHALAAGLLERRAELRGRFESFRAKATRLGHAEEPDLLRIDGDVRRLLWSRPCDLAAATRALLDYQRLLQQVAGQGRTA</sequence>
<keyword evidence="3" id="KW-1185">Reference proteome</keyword>
<evidence type="ECO:0000256" key="1">
    <source>
        <dbReference type="SAM" id="Coils"/>
    </source>
</evidence>
<gene>
    <name evidence="2" type="ORF">FB558_7939</name>
</gene>
<name>A0A543CYW3_9PSEU</name>
<accession>A0A543CYW3</accession>
<protein>
    <submittedName>
        <fullName evidence="2">Uncharacterized protein</fullName>
    </submittedName>
</protein>
<organism evidence="2 3">
    <name type="scientific">Pseudonocardia kunmingensis</name>
    <dbReference type="NCBI Taxonomy" id="630975"/>
    <lineage>
        <taxon>Bacteria</taxon>
        <taxon>Bacillati</taxon>
        <taxon>Actinomycetota</taxon>
        <taxon>Actinomycetes</taxon>
        <taxon>Pseudonocardiales</taxon>
        <taxon>Pseudonocardiaceae</taxon>
        <taxon>Pseudonocardia</taxon>
    </lineage>
</organism>
<evidence type="ECO:0000313" key="2">
    <source>
        <dbReference type="EMBL" id="TQM02078.1"/>
    </source>
</evidence>
<dbReference type="Proteomes" id="UP000315677">
    <property type="component" value="Unassembled WGS sequence"/>
</dbReference>
<comment type="caution">
    <text evidence="2">The sequence shown here is derived from an EMBL/GenBank/DDBJ whole genome shotgun (WGS) entry which is preliminary data.</text>
</comment>
<reference evidence="2 3" key="1">
    <citation type="submission" date="2019-06" db="EMBL/GenBank/DDBJ databases">
        <title>Sequencing the genomes of 1000 actinobacteria strains.</title>
        <authorList>
            <person name="Klenk H.-P."/>
        </authorList>
    </citation>
    <scope>NUCLEOTIDE SEQUENCE [LARGE SCALE GENOMIC DNA]</scope>
    <source>
        <strain evidence="2 3">DSM 45301</strain>
    </source>
</reference>
<dbReference type="EMBL" id="VFPA01000007">
    <property type="protein sequence ID" value="TQM02078.1"/>
    <property type="molecule type" value="Genomic_DNA"/>
</dbReference>
<evidence type="ECO:0000313" key="3">
    <source>
        <dbReference type="Proteomes" id="UP000315677"/>
    </source>
</evidence>
<dbReference type="AlphaFoldDB" id="A0A543CYW3"/>